<dbReference type="InterPro" id="IPR007492">
    <property type="entry name" value="LytTR_DNA-bd_dom"/>
</dbReference>
<dbReference type="PROSITE" id="PS50930">
    <property type="entry name" value="HTH_LYTTR"/>
    <property type="match status" value="1"/>
</dbReference>
<name>Q89M57_BRADU</name>
<dbReference type="Proteomes" id="UP000002526">
    <property type="component" value="Chromosome"/>
</dbReference>
<keyword evidence="4" id="KW-1185">Reference proteome</keyword>
<evidence type="ECO:0000313" key="4">
    <source>
        <dbReference type="Proteomes" id="UP000002526"/>
    </source>
</evidence>
<dbReference type="PATRIC" id="fig|224911.5.peg.4369"/>
<dbReference type="AlphaFoldDB" id="Q89M57"/>
<dbReference type="PANTHER" id="PTHR37299">
    <property type="entry name" value="TRANSCRIPTIONAL REGULATOR-RELATED"/>
    <property type="match status" value="1"/>
</dbReference>
<dbReference type="Gene3D" id="2.40.50.1020">
    <property type="entry name" value="LytTr DNA-binding domain"/>
    <property type="match status" value="1"/>
</dbReference>
<dbReference type="GO" id="GO:0000156">
    <property type="term" value="F:phosphorelay response regulator activity"/>
    <property type="evidence" value="ECO:0007669"/>
    <property type="project" value="InterPro"/>
</dbReference>
<protein>
    <submittedName>
        <fullName evidence="3">Bll4336 protein</fullName>
    </submittedName>
</protein>
<feature type="transmembrane region" description="Helical" evidence="1">
    <location>
        <begin position="62"/>
        <end position="81"/>
    </location>
</feature>
<dbReference type="eggNOG" id="COG3279">
    <property type="taxonomic scope" value="Bacteria"/>
</dbReference>
<accession>Q89M57</accession>
<dbReference type="InterPro" id="IPR046947">
    <property type="entry name" value="LytR-like"/>
</dbReference>
<dbReference type="OrthoDB" id="9781059at2"/>
<dbReference type="Pfam" id="PF04397">
    <property type="entry name" value="LytTR"/>
    <property type="match status" value="1"/>
</dbReference>
<feature type="transmembrane region" description="Helical" evidence="1">
    <location>
        <begin position="130"/>
        <end position="154"/>
    </location>
</feature>
<dbReference type="InterPro" id="IPR012379">
    <property type="entry name" value="LytTR_MHYE"/>
</dbReference>
<feature type="transmembrane region" description="Helical" evidence="1">
    <location>
        <begin position="101"/>
        <end position="121"/>
    </location>
</feature>
<dbReference type="PIRSF" id="PIRSF031767">
    <property type="entry name" value="MHYE_LytTR"/>
    <property type="match status" value="1"/>
</dbReference>
<evidence type="ECO:0000259" key="2">
    <source>
        <dbReference type="PROSITE" id="PS50930"/>
    </source>
</evidence>
<dbReference type="KEGG" id="bja:bll4336"/>
<keyword evidence="1" id="KW-0812">Transmembrane</keyword>
<evidence type="ECO:0000313" key="3">
    <source>
        <dbReference type="EMBL" id="BAC49601.1"/>
    </source>
</evidence>
<evidence type="ECO:0000256" key="1">
    <source>
        <dbReference type="SAM" id="Phobius"/>
    </source>
</evidence>
<dbReference type="STRING" id="224911.AAV28_18740"/>
<keyword evidence="1" id="KW-0472">Membrane</keyword>
<dbReference type="SMART" id="SM00850">
    <property type="entry name" value="LytTR"/>
    <property type="match status" value="1"/>
</dbReference>
<keyword evidence="1" id="KW-1133">Transmembrane helix</keyword>
<feature type="domain" description="HTH LytTR-type" evidence="2">
    <location>
        <begin position="226"/>
        <end position="331"/>
    </location>
</feature>
<reference evidence="4" key="1">
    <citation type="journal article" date="2002" name="DNA Res.">
        <title>Complete genomic sequence of nitrogen-fixing symbiotic bacterium Bradyrhizobium japonicum USDA110.</title>
        <authorList>
            <person name="Kaneko T."/>
            <person name="Nakamura Y."/>
            <person name="Sato S."/>
            <person name="Minamisawa K."/>
            <person name="Uchiumi T."/>
            <person name="Sasamoto S."/>
            <person name="Watanabe A."/>
            <person name="Idesawa K."/>
            <person name="Iriguchi M."/>
            <person name="Kawashima K."/>
            <person name="Kohara M."/>
            <person name="Matsumoto M."/>
            <person name="Shimpo S."/>
            <person name="Tsuruoka H."/>
            <person name="Wada T."/>
            <person name="Yamada M."/>
            <person name="Tabata S."/>
        </authorList>
    </citation>
    <scope>NUCLEOTIDE SEQUENCE [LARGE SCALE GENOMIC DNA]</scope>
    <source>
        <strain evidence="4">JCM 10833 / BCRC 13528 / IAM 13628 / NBRC 14792 / USDA 110</strain>
    </source>
</reference>
<sequence>MLTWCSAPSRDDKRGFRAMADGQNAPETKRVETVWDQDRARGDEASAPGTSGWRGGISGGDWTIFGAIAAVAFAIGIVNALSGAQDAAWRGDSYDIGRRLFWELSSIIVILLLVPILVLAVRRMRQPRGLAIRIGIAAVALLGFSALHITGMVWVRKLALWLAGSAYDFHFSLAVILYEFRKDAVTASLLGATLWLIESRRELRKAARAAMFMPAAPLEQPPPGLIWLRDGASRIRVAPRDILWVASAGNYIEYSLADGTQRLIRGTLAATENDLARFAIVRVHRTRLANLDRVRGVEFKPSGDFELTFDTGQTLGGSRRYRPAVASLGDRTALCESPPEAPDSR</sequence>
<dbReference type="EnsemblBacteria" id="BAC49601">
    <property type="protein sequence ID" value="BAC49601"/>
    <property type="gene ID" value="BAC49601"/>
</dbReference>
<gene>
    <name evidence="3" type="ordered locus">bll4336</name>
</gene>
<organism evidence="3 4">
    <name type="scientific">Bradyrhizobium diazoefficiens (strain JCM 10833 / BCRC 13528 / IAM 13628 / NBRC 14792 / USDA 110)</name>
    <dbReference type="NCBI Taxonomy" id="224911"/>
    <lineage>
        <taxon>Bacteria</taxon>
        <taxon>Pseudomonadati</taxon>
        <taxon>Pseudomonadota</taxon>
        <taxon>Alphaproteobacteria</taxon>
        <taxon>Hyphomicrobiales</taxon>
        <taxon>Nitrobacteraceae</taxon>
        <taxon>Bradyrhizobium</taxon>
    </lineage>
</organism>
<dbReference type="EMBL" id="BA000040">
    <property type="protein sequence ID" value="BAC49601.1"/>
    <property type="molecule type" value="Genomic_DNA"/>
</dbReference>
<dbReference type="InParanoid" id="Q89M57"/>
<dbReference type="GO" id="GO:0003677">
    <property type="term" value="F:DNA binding"/>
    <property type="evidence" value="ECO:0007669"/>
    <property type="project" value="InterPro"/>
</dbReference>
<dbReference type="HOGENOM" id="CLU_065817_0_0_5"/>
<proteinExistence type="predicted"/>
<dbReference type="PANTHER" id="PTHR37299:SF1">
    <property type="entry name" value="STAGE 0 SPORULATION PROTEIN A HOMOLOG"/>
    <property type="match status" value="1"/>
</dbReference>